<sequence>MGLVDKALETFKHWINLEVEDYNHEETEASREIYKLARQQHQTAAKSDSPTRSRPKTVATANPVNKQAKELEKETDKARIKAKKEESKAKEKYYDELIQRHNAKKASLTQQFESIFSNKGIKREHYHGGKFNGVNCIRIMEKSQELFLGSDNEEGFLQRCLEAKIATISTDTITTKCQEFARLFALLDAIWSTVTGLDAGLLPTNEQIQYLEKLWWNARNFGSQWDSRLCNQNGISRLMGISYTKSRLLEDLRTRLMTPLRNSTKL</sequence>
<comment type="caution">
    <text evidence="2">The sequence shown here is derived from an EMBL/GenBank/DDBJ whole genome shotgun (WGS) entry which is preliminary data.</text>
</comment>
<feature type="compositionally biased region" description="Basic and acidic residues" evidence="1">
    <location>
        <begin position="67"/>
        <end position="85"/>
    </location>
</feature>
<feature type="compositionally biased region" description="Polar residues" evidence="1">
    <location>
        <begin position="39"/>
        <end position="52"/>
    </location>
</feature>
<dbReference type="Proteomes" id="UP001153069">
    <property type="component" value="Unassembled WGS sequence"/>
</dbReference>
<evidence type="ECO:0000256" key="1">
    <source>
        <dbReference type="SAM" id="MobiDB-lite"/>
    </source>
</evidence>
<reference evidence="2" key="1">
    <citation type="submission" date="2020-06" db="EMBL/GenBank/DDBJ databases">
        <authorList>
            <consortium name="Plant Systems Biology data submission"/>
        </authorList>
    </citation>
    <scope>NUCLEOTIDE SEQUENCE</scope>
    <source>
        <strain evidence="2">D6</strain>
    </source>
</reference>
<name>A0A9N8F686_9STRA</name>
<evidence type="ECO:0000313" key="2">
    <source>
        <dbReference type="EMBL" id="CAB9531839.1"/>
    </source>
</evidence>
<dbReference type="EMBL" id="CAICTM010004094">
    <property type="protein sequence ID" value="CAB9531839.1"/>
    <property type="molecule type" value="Genomic_DNA"/>
</dbReference>
<feature type="region of interest" description="Disordered" evidence="1">
    <location>
        <begin position="38"/>
        <end position="85"/>
    </location>
</feature>
<proteinExistence type="predicted"/>
<accession>A0A9N8F686</accession>
<dbReference type="AlphaFoldDB" id="A0A9N8F686"/>
<evidence type="ECO:0000313" key="3">
    <source>
        <dbReference type="Proteomes" id="UP001153069"/>
    </source>
</evidence>
<protein>
    <submittedName>
        <fullName evidence="2">Uncharacterized protein</fullName>
    </submittedName>
</protein>
<organism evidence="2 3">
    <name type="scientific">Seminavis robusta</name>
    <dbReference type="NCBI Taxonomy" id="568900"/>
    <lineage>
        <taxon>Eukaryota</taxon>
        <taxon>Sar</taxon>
        <taxon>Stramenopiles</taxon>
        <taxon>Ochrophyta</taxon>
        <taxon>Bacillariophyta</taxon>
        <taxon>Bacillariophyceae</taxon>
        <taxon>Bacillariophycidae</taxon>
        <taxon>Naviculales</taxon>
        <taxon>Naviculaceae</taxon>
        <taxon>Seminavis</taxon>
    </lineage>
</organism>
<keyword evidence="3" id="KW-1185">Reference proteome</keyword>
<gene>
    <name evidence="2" type="ORF">SEMRO_4096_G352860.1</name>
</gene>